<dbReference type="Pfam" id="PF15043">
    <property type="entry name" value="CNRIP1"/>
    <property type="match status" value="1"/>
</dbReference>
<evidence type="ECO:0000313" key="7">
    <source>
        <dbReference type="EMBL" id="KAH7939486.1"/>
    </source>
</evidence>
<feature type="region of interest" description="Disordered" evidence="5">
    <location>
        <begin position="1"/>
        <end position="51"/>
    </location>
</feature>
<keyword evidence="6" id="KW-1133">Transmembrane helix</keyword>
<proteinExistence type="inferred from homology"/>
<protein>
    <recommendedName>
        <fullName evidence="3">CB1 cannabinoid receptor-interacting protein 1</fullName>
    </recommendedName>
</protein>
<accession>A0A9D4SQ68</accession>
<feature type="compositionally biased region" description="Polar residues" evidence="5">
    <location>
        <begin position="9"/>
        <end position="32"/>
    </location>
</feature>
<keyword evidence="6" id="KW-0472">Membrane</keyword>
<feature type="transmembrane region" description="Helical" evidence="6">
    <location>
        <begin position="140"/>
        <end position="160"/>
    </location>
</feature>
<reference evidence="7" key="2">
    <citation type="submission" date="2021-09" db="EMBL/GenBank/DDBJ databases">
        <authorList>
            <person name="Jia N."/>
            <person name="Wang J."/>
            <person name="Shi W."/>
            <person name="Du L."/>
            <person name="Sun Y."/>
            <person name="Zhan W."/>
            <person name="Jiang J."/>
            <person name="Wang Q."/>
            <person name="Zhang B."/>
            <person name="Ji P."/>
            <person name="Sakyi L.B."/>
            <person name="Cui X."/>
            <person name="Yuan T."/>
            <person name="Jiang B."/>
            <person name="Yang W."/>
            <person name="Lam T.T.-Y."/>
            <person name="Chang Q."/>
            <person name="Ding S."/>
            <person name="Wang X."/>
            <person name="Zhu J."/>
            <person name="Ruan X."/>
            <person name="Zhao L."/>
            <person name="Wei J."/>
            <person name="Que T."/>
            <person name="Du C."/>
            <person name="Cheng J."/>
            <person name="Dai P."/>
            <person name="Han X."/>
            <person name="Huang E."/>
            <person name="Gao Y."/>
            <person name="Liu J."/>
            <person name="Shao H."/>
            <person name="Ye R."/>
            <person name="Li L."/>
            <person name="Wei W."/>
            <person name="Wang X."/>
            <person name="Wang C."/>
            <person name="Huo Q."/>
            <person name="Li W."/>
            <person name="Guo W."/>
            <person name="Chen H."/>
            <person name="Chen S."/>
            <person name="Zhou L."/>
            <person name="Zhou L."/>
            <person name="Ni X."/>
            <person name="Tian J."/>
            <person name="Zhou Y."/>
            <person name="Sheng Y."/>
            <person name="Liu T."/>
            <person name="Pan Y."/>
            <person name="Xia L."/>
            <person name="Li J."/>
            <person name="Zhao F."/>
            <person name="Cao W."/>
        </authorList>
    </citation>
    <scope>NUCLEOTIDE SEQUENCE</scope>
    <source>
        <strain evidence="7">Rsan-2018</strain>
        <tissue evidence="7">Larvae</tissue>
    </source>
</reference>
<feature type="transmembrane region" description="Helical" evidence="6">
    <location>
        <begin position="64"/>
        <end position="87"/>
    </location>
</feature>
<gene>
    <name evidence="7" type="ORF">HPB52_013165</name>
</gene>
<comment type="similarity">
    <text evidence="2">Belongs to the CNRIP family.</text>
</comment>
<dbReference type="InterPro" id="IPR029204">
    <property type="entry name" value="CNRIP1"/>
</dbReference>
<sequence length="319" mass="36027">MGRKKYNRQPCQTHDSDNRPQQVSRTTKTAADQASPRRDFEGDPKDDSTRHDLTKKRLHQWQRVHIGLFMGAFLCSLAGILAFGMVLKNFELYCPLFANVSVVRDEDVAGNAGASGRVRFYSFDHATSSWGGKRTCDFCLFTTVSSFIYAFLWLWIFCSFSRKMENMSVVRSSPWKMVPPALFITCIFSLLVLTCAILLTVGQAGFCNSLERHTLVRSISLMGSRYSPKEKSRDHASSTYCITWSSLGVGVTKHGKRDKIPLALQILDVGELLVNLQVKFYKEKDKEHATWGNALHQIDLDCEVSRSSGSLVVNKQSFR</sequence>
<name>A0A9D4SQ68_RHISA</name>
<evidence type="ECO:0000256" key="3">
    <source>
        <dbReference type="ARBA" id="ARBA00015651"/>
    </source>
</evidence>
<reference evidence="7" key="1">
    <citation type="journal article" date="2020" name="Cell">
        <title>Large-Scale Comparative Analyses of Tick Genomes Elucidate Their Genetic Diversity and Vector Capacities.</title>
        <authorList>
            <consortium name="Tick Genome and Microbiome Consortium (TIGMIC)"/>
            <person name="Jia N."/>
            <person name="Wang J."/>
            <person name="Shi W."/>
            <person name="Du L."/>
            <person name="Sun Y."/>
            <person name="Zhan W."/>
            <person name="Jiang J.F."/>
            <person name="Wang Q."/>
            <person name="Zhang B."/>
            <person name="Ji P."/>
            <person name="Bell-Sakyi L."/>
            <person name="Cui X.M."/>
            <person name="Yuan T.T."/>
            <person name="Jiang B.G."/>
            <person name="Yang W.F."/>
            <person name="Lam T.T."/>
            <person name="Chang Q.C."/>
            <person name="Ding S.J."/>
            <person name="Wang X.J."/>
            <person name="Zhu J.G."/>
            <person name="Ruan X.D."/>
            <person name="Zhao L."/>
            <person name="Wei J.T."/>
            <person name="Ye R.Z."/>
            <person name="Que T.C."/>
            <person name="Du C.H."/>
            <person name="Zhou Y.H."/>
            <person name="Cheng J.X."/>
            <person name="Dai P.F."/>
            <person name="Guo W.B."/>
            <person name="Han X.H."/>
            <person name="Huang E.J."/>
            <person name="Li L.F."/>
            <person name="Wei W."/>
            <person name="Gao Y.C."/>
            <person name="Liu J.Z."/>
            <person name="Shao H.Z."/>
            <person name="Wang X."/>
            <person name="Wang C.C."/>
            <person name="Yang T.C."/>
            <person name="Huo Q.B."/>
            <person name="Li W."/>
            <person name="Chen H.Y."/>
            <person name="Chen S.E."/>
            <person name="Zhou L.G."/>
            <person name="Ni X.B."/>
            <person name="Tian J.H."/>
            <person name="Sheng Y."/>
            <person name="Liu T."/>
            <person name="Pan Y.S."/>
            <person name="Xia L.Y."/>
            <person name="Li J."/>
            <person name="Zhao F."/>
            <person name="Cao W.C."/>
        </authorList>
    </citation>
    <scope>NUCLEOTIDE SEQUENCE</scope>
    <source>
        <strain evidence="7">Rsan-2018</strain>
    </source>
</reference>
<dbReference type="PANTHER" id="PTHR31952:SF1">
    <property type="entry name" value="CB1 CANNABINOID RECEPTOR-INTERACTING PROTEIN 1"/>
    <property type="match status" value="1"/>
</dbReference>
<feature type="compositionally biased region" description="Basic and acidic residues" evidence="5">
    <location>
        <begin position="35"/>
        <end position="51"/>
    </location>
</feature>
<evidence type="ECO:0000256" key="5">
    <source>
        <dbReference type="SAM" id="MobiDB-lite"/>
    </source>
</evidence>
<dbReference type="AlphaFoldDB" id="A0A9D4SQ68"/>
<dbReference type="GO" id="GO:0031718">
    <property type="term" value="F:type 1 cannabinoid receptor binding"/>
    <property type="evidence" value="ECO:0007669"/>
    <property type="project" value="TreeGrafter"/>
</dbReference>
<organism evidence="7 8">
    <name type="scientific">Rhipicephalus sanguineus</name>
    <name type="common">Brown dog tick</name>
    <name type="synonym">Ixodes sanguineus</name>
    <dbReference type="NCBI Taxonomy" id="34632"/>
    <lineage>
        <taxon>Eukaryota</taxon>
        <taxon>Metazoa</taxon>
        <taxon>Ecdysozoa</taxon>
        <taxon>Arthropoda</taxon>
        <taxon>Chelicerata</taxon>
        <taxon>Arachnida</taxon>
        <taxon>Acari</taxon>
        <taxon>Parasitiformes</taxon>
        <taxon>Ixodida</taxon>
        <taxon>Ixodoidea</taxon>
        <taxon>Ixodidae</taxon>
        <taxon>Rhipicephalinae</taxon>
        <taxon>Rhipicephalus</taxon>
        <taxon>Rhipicephalus</taxon>
    </lineage>
</organism>
<dbReference type="VEuPathDB" id="VectorBase:RSAN_030709"/>
<comment type="subunit">
    <text evidence="4">Interacts with the cannabinoid receptor CNR1 (via C-terminus). Does not interact with cannabinoid receptor CNR2.</text>
</comment>
<keyword evidence="6" id="KW-0812">Transmembrane</keyword>
<evidence type="ECO:0000256" key="6">
    <source>
        <dbReference type="SAM" id="Phobius"/>
    </source>
</evidence>
<dbReference type="PANTHER" id="PTHR31952">
    <property type="entry name" value="CB1 CANNABINOID RECEPTOR-INTERACTING PROTEIN 1"/>
    <property type="match status" value="1"/>
</dbReference>
<feature type="transmembrane region" description="Helical" evidence="6">
    <location>
        <begin position="181"/>
        <end position="202"/>
    </location>
</feature>
<evidence type="ECO:0000313" key="8">
    <source>
        <dbReference type="Proteomes" id="UP000821837"/>
    </source>
</evidence>
<dbReference type="EMBL" id="JABSTV010001254">
    <property type="protein sequence ID" value="KAH7939486.1"/>
    <property type="molecule type" value="Genomic_DNA"/>
</dbReference>
<keyword evidence="8" id="KW-1185">Reference proteome</keyword>
<evidence type="ECO:0000256" key="2">
    <source>
        <dbReference type="ARBA" id="ARBA00007288"/>
    </source>
</evidence>
<comment type="caution">
    <text evidence="7">The sequence shown here is derived from an EMBL/GenBank/DDBJ whole genome shotgun (WGS) entry which is preliminary data.</text>
</comment>
<dbReference type="Proteomes" id="UP000821837">
    <property type="component" value="Chromosome 8"/>
</dbReference>
<evidence type="ECO:0000256" key="4">
    <source>
        <dbReference type="ARBA" id="ARBA00026030"/>
    </source>
</evidence>
<dbReference type="GO" id="GO:0005886">
    <property type="term" value="C:plasma membrane"/>
    <property type="evidence" value="ECO:0007669"/>
    <property type="project" value="TreeGrafter"/>
</dbReference>
<comment type="function">
    <text evidence="1">Suppresses cannabinoid receptor CNR1-mediated tonic inhibition of voltage-gated calcium channels.</text>
</comment>
<evidence type="ECO:0000256" key="1">
    <source>
        <dbReference type="ARBA" id="ARBA00003884"/>
    </source>
</evidence>